<dbReference type="SUPFAM" id="SSF52096">
    <property type="entry name" value="ClpP/crotonase"/>
    <property type="match status" value="1"/>
</dbReference>
<dbReference type="GO" id="GO:0051750">
    <property type="term" value="F:delta(3,5)-delta(2,4)-dienoyl-CoA isomerase activity"/>
    <property type="evidence" value="ECO:0007669"/>
    <property type="project" value="TreeGrafter"/>
</dbReference>
<dbReference type="PANTHER" id="PTHR43149:SF1">
    <property type="entry name" value="DELTA(3,5)-DELTA(2,4)-DIENOYL-COA ISOMERASE, MITOCHONDRIAL"/>
    <property type="match status" value="1"/>
</dbReference>
<dbReference type="OMA" id="QYVAHVE"/>
<dbReference type="InterPro" id="IPR014748">
    <property type="entry name" value="Enoyl-CoA_hydra_C"/>
</dbReference>
<dbReference type="FunFam" id="1.10.12.10:FF:000004">
    <property type="entry name" value="Delta3,5-delta2,4-dienoyl-CoA isomerase"/>
    <property type="match status" value="1"/>
</dbReference>
<dbReference type="HOGENOM" id="CLU_009834_7_0_1"/>
<dbReference type="GO" id="GO:0006635">
    <property type="term" value="P:fatty acid beta-oxidation"/>
    <property type="evidence" value="ECO:0007669"/>
    <property type="project" value="UniProtKB-UniPathway"/>
</dbReference>
<evidence type="ECO:0000256" key="6">
    <source>
        <dbReference type="ARBA" id="ARBA00023098"/>
    </source>
</evidence>
<dbReference type="RefSeq" id="XP_013245633.1">
    <property type="nucleotide sequence ID" value="XM_013390179.1"/>
</dbReference>
<dbReference type="GeneID" id="25267109"/>
<dbReference type="OrthoDB" id="14970at2759"/>
<keyword evidence="4" id="KW-0276">Fatty acid metabolism</keyword>
<gene>
    <name evidence="9" type="ORF">K437DRAFT_292715</name>
</gene>
<comment type="subcellular location">
    <subcellularLocation>
        <location evidence="1">Peroxisome</location>
    </subcellularLocation>
</comment>
<dbReference type="STRING" id="1037660.A0A066WP48"/>
<dbReference type="InterPro" id="IPR029045">
    <property type="entry name" value="ClpP/crotonase-like_dom_sf"/>
</dbReference>
<dbReference type="InterPro" id="IPR045002">
    <property type="entry name" value="Ech1-like"/>
</dbReference>
<dbReference type="FunFam" id="3.90.226.10:FF:000024">
    <property type="entry name" value="Delta3,5-delta2,4-dienoyl-CoA isomerase"/>
    <property type="match status" value="1"/>
</dbReference>
<evidence type="ECO:0000256" key="5">
    <source>
        <dbReference type="ARBA" id="ARBA00022990"/>
    </source>
</evidence>
<name>A0A066WP48_TILAU</name>
<comment type="caution">
    <text evidence="9">The sequence shown here is derived from an EMBL/GenBank/DDBJ whole genome shotgun (WGS) entry which is preliminary data.</text>
</comment>
<dbReference type="InParanoid" id="A0A066WP48"/>
<dbReference type="CDD" id="cd06558">
    <property type="entry name" value="crotonase-like"/>
    <property type="match status" value="1"/>
</dbReference>
<comment type="pathway">
    <text evidence="2">Lipid metabolism; fatty acid beta-oxidation.</text>
</comment>
<evidence type="ECO:0000256" key="8">
    <source>
        <dbReference type="ARBA" id="ARBA00023235"/>
    </source>
</evidence>
<keyword evidence="7" id="KW-0576">Peroxisome</keyword>
<dbReference type="AlphaFoldDB" id="A0A066WP48"/>
<evidence type="ECO:0000313" key="10">
    <source>
        <dbReference type="Proteomes" id="UP000027361"/>
    </source>
</evidence>
<dbReference type="InterPro" id="IPR001753">
    <property type="entry name" value="Enoyl-CoA_hydra/iso"/>
</dbReference>
<organism evidence="9 10">
    <name type="scientific">Tilletiaria anomala (strain ATCC 24038 / CBS 436.72 / UBC 951)</name>
    <dbReference type="NCBI Taxonomy" id="1037660"/>
    <lineage>
        <taxon>Eukaryota</taxon>
        <taxon>Fungi</taxon>
        <taxon>Dikarya</taxon>
        <taxon>Basidiomycota</taxon>
        <taxon>Ustilaginomycotina</taxon>
        <taxon>Exobasidiomycetes</taxon>
        <taxon>Georgefischeriales</taxon>
        <taxon>Tilletiariaceae</taxon>
        <taxon>Tilletiaria</taxon>
    </lineage>
</organism>
<evidence type="ECO:0000256" key="3">
    <source>
        <dbReference type="ARBA" id="ARBA00005254"/>
    </source>
</evidence>
<dbReference type="Gene3D" id="1.10.12.10">
    <property type="entry name" value="Lyase 2-enoyl-coa Hydratase, Chain A, domain 2"/>
    <property type="match status" value="1"/>
</dbReference>
<keyword evidence="10" id="KW-1185">Reference proteome</keyword>
<keyword evidence="6" id="KW-0443">Lipid metabolism</keyword>
<evidence type="ECO:0000256" key="7">
    <source>
        <dbReference type="ARBA" id="ARBA00023140"/>
    </source>
</evidence>
<keyword evidence="8" id="KW-0413">Isomerase</keyword>
<sequence>MSFPQPYVPLASSVAHHLVQWEVPHVVRVSFHRKPVNALSEALWRETQRIFDHLHSDGDVRAVVLSGEGRCFTAGLDLFDANLGEIMEAGSDVARKAFLMRQHVQDFQAAISSIEKCEKPVIGAAHSISIGGAIDILCACDVRYCSTDVVFSIKEVDVGLAADLGTLQRFPKIVGNDSRSRELAFTARNFDAKEAQEIGFVSKIVDGGQKGVVAEAIKTAALIATKSPVAVRSTKALMVYSRDHSVEEGLRYTSIWNAAMLQSEDLLAAMAAAMQKTTATFAKL</sequence>
<protein>
    <submittedName>
        <fullName evidence="9">ClpP/crotonase</fullName>
    </submittedName>
</protein>
<evidence type="ECO:0000256" key="4">
    <source>
        <dbReference type="ARBA" id="ARBA00022832"/>
    </source>
</evidence>
<keyword evidence="5" id="KW-0007">Acetylation</keyword>
<dbReference type="Gene3D" id="3.90.226.10">
    <property type="entry name" value="2-enoyl-CoA Hydratase, Chain A, domain 1"/>
    <property type="match status" value="1"/>
</dbReference>
<dbReference type="Proteomes" id="UP000027361">
    <property type="component" value="Unassembled WGS sequence"/>
</dbReference>
<dbReference type="UniPathway" id="UPA00659"/>
<dbReference type="EMBL" id="JMSN01000006">
    <property type="protein sequence ID" value="KDN52794.1"/>
    <property type="molecule type" value="Genomic_DNA"/>
</dbReference>
<evidence type="ECO:0000256" key="1">
    <source>
        <dbReference type="ARBA" id="ARBA00004275"/>
    </source>
</evidence>
<evidence type="ECO:0000256" key="2">
    <source>
        <dbReference type="ARBA" id="ARBA00005005"/>
    </source>
</evidence>
<dbReference type="GO" id="GO:0005777">
    <property type="term" value="C:peroxisome"/>
    <property type="evidence" value="ECO:0007669"/>
    <property type="project" value="UniProtKB-SubCell"/>
</dbReference>
<proteinExistence type="inferred from homology"/>
<dbReference type="GO" id="GO:0005739">
    <property type="term" value="C:mitochondrion"/>
    <property type="evidence" value="ECO:0007669"/>
    <property type="project" value="TreeGrafter"/>
</dbReference>
<dbReference type="PANTHER" id="PTHR43149">
    <property type="entry name" value="ENOYL-COA HYDRATASE"/>
    <property type="match status" value="1"/>
</dbReference>
<comment type="similarity">
    <text evidence="3">Belongs to the enoyl-CoA hydratase/isomerase family.</text>
</comment>
<reference evidence="9 10" key="1">
    <citation type="submission" date="2014-05" db="EMBL/GenBank/DDBJ databases">
        <title>Draft genome sequence of a rare smut relative, Tilletiaria anomala UBC 951.</title>
        <authorList>
            <consortium name="DOE Joint Genome Institute"/>
            <person name="Toome M."/>
            <person name="Kuo A."/>
            <person name="Henrissat B."/>
            <person name="Lipzen A."/>
            <person name="Tritt A."/>
            <person name="Yoshinaga Y."/>
            <person name="Zane M."/>
            <person name="Barry K."/>
            <person name="Grigoriev I.V."/>
            <person name="Spatafora J.W."/>
            <person name="Aimea M.C."/>
        </authorList>
    </citation>
    <scope>NUCLEOTIDE SEQUENCE [LARGE SCALE GENOMIC DNA]</scope>
    <source>
        <strain evidence="9 10">UBC 951</strain>
    </source>
</reference>
<dbReference type="Pfam" id="PF00378">
    <property type="entry name" value="ECH_1"/>
    <property type="match status" value="1"/>
</dbReference>
<accession>A0A066WP48</accession>
<evidence type="ECO:0000313" key="9">
    <source>
        <dbReference type="EMBL" id="KDN52794.1"/>
    </source>
</evidence>